<evidence type="ECO:0000256" key="8">
    <source>
        <dbReference type="ARBA" id="ARBA00023157"/>
    </source>
</evidence>
<evidence type="ECO:0000256" key="4">
    <source>
        <dbReference type="ARBA" id="ARBA00012729"/>
    </source>
</evidence>
<keyword evidence="5" id="KW-0964">Secreted</keyword>
<evidence type="ECO:0000256" key="7">
    <source>
        <dbReference type="ARBA" id="ARBA00023024"/>
    </source>
</evidence>
<dbReference type="GO" id="GO:0008843">
    <property type="term" value="F:endochitinase activity"/>
    <property type="evidence" value="ECO:0007669"/>
    <property type="project" value="UniProtKB-EC"/>
</dbReference>
<comment type="caution">
    <text evidence="15">The sequence shown here is derived from an EMBL/GenBank/DDBJ whole genome shotgun (WGS) entry which is preliminary data.</text>
</comment>
<name>A0A445FDH6_GLYSO</name>
<dbReference type="GO" id="GO:0005576">
    <property type="term" value="C:extracellular region"/>
    <property type="evidence" value="ECO:0007669"/>
    <property type="project" value="UniProtKB-SubCell"/>
</dbReference>
<dbReference type="PANTHER" id="PTHR45708">
    <property type="entry name" value="ENDOCHITINASE"/>
    <property type="match status" value="1"/>
</dbReference>
<comment type="subcellular location">
    <subcellularLocation>
        <location evidence="2">Secreted</location>
        <location evidence="2">Extracellular space</location>
    </subcellularLocation>
</comment>
<dbReference type="InterPro" id="IPR045321">
    <property type="entry name" value="Cts1-like"/>
</dbReference>
<evidence type="ECO:0000256" key="9">
    <source>
        <dbReference type="ARBA" id="ARBA00023277"/>
    </source>
</evidence>
<dbReference type="InterPro" id="IPR001223">
    <property type="entry name" value="Glyco_hydro18_cat"/>
</dbReference>
<dbReference type="Gramene" id="XM_028361921.1">
    <property type="protein sequence ID" value="XP_028217722.1"/>
    <property type="gene ID" value="LOC114399707"/>
</dbReference>
<evidence type="ECO:0000256" key="5">
    <source>
        <dbReference type="ARBA" id="ARBA00022525"/>
    </source>
</evidence>
<evidence type="ECO:0000259" key="14">
    <source>
        <dbReference type="PROSITE" id="PS51910"/>
    </source>
</evidence>
<dbReference type="InterPro" id="IPR050542">
    <property type="entry name" value="Glycosyl_Hydrlase18_Chitinase"/>
</dbReference>
<dbReference type="FunFam" id="3.20.20.80:FF:000015">
    <property type="entry name" value="Acidic endochitinase SE2"/>
    <property type="match status" value="1"/>
</dbReference>
<keyword evidence="9" id="KW-0119">Carbohydrate metabolism</keyword>
<dbReference type="GO" id="GO:0000272">
    <property type="term" value="P:polysaccharide catabolic process"/>
    <property type="evidence" value="ECO:0007669"/>
    <property type="project" value="UniProtKB-KW"/>
</dbReference>
<dbReference type="Proteomes" id="UP000289340">
    <property type="component" value="Chromosome 19"/>
</dbReference>
<evidence type="ECO:0000256" key="11">
    <source>
        <dbReference type="ARBA" id="ARBA00023326"/>
    </source>
</evidence>
<dbReference type="EMBL" id="QZWG01000019">
    <property type="protein sequence ID" value="RZB46898.1"/>
    <property type="molecule type" value="Genomic_DNA"/>
</dbReference>
<evidence type="ECO:0000256" key="1">
    <source>
        <dbReference type="ARBA" id="ARBA00000822"/>
    </source>
</evidence>
<keyword evidence="10 13" id="KW-0326">Glycosidase</keyword>
<dbReference type="PROSITE" id="PS51910">
    <property type="entry name" value="GH18_2"/>
    <property type="match status" value="1"/>
</dbReference>
<dbReference type="GO" id="GO:0006032">
    <property type="term" value="P:chitin catabolic process"/>
    <property type="evidence" value="ECO:0007669"/>
    <property type="project" value="UniProtKB-KW"/>
</dbReference>
<dbReference type="Pfam" id="PF00704">
    <property type="entry name" value="Glyco_hydro_18"/>
    <property type="match status" value="1"/>
</dbReference>
<keyword evidence="8" id="KW-1015">Disulfide bond</keyword>
<keyword evidence="11" id="KW-0624">Polysaccharide degradation</keyword>
<dbReference type="AlphaFoldDB" id="A0A445FDH6"/>
<dbReference type="CDD" id="cd02877">
    <property type="entry name" value="GH18_hevamine_XipI_class_III"/>
    <property type="match status" value="1"/>
</dbReference>
<dbReference type="Gene3D" id="3.20.20.80">
    <property type="entry name" value="Glycosidases"/>
    <property type="match status" value="1"/>
</dbReference>
<dbReference type="EC" id="3.2.1.14" evidence="4"/>
<gene>
    <name evidence="15" type="ORF">D0Y65_050790</name>
</gene>
<evidence type="ECO:0000256" key="3">
    <source>
        <dbReference type="ARBA" id="ARBA00009121"/>
    </source>
</evidence>
<sequence>MEQQTIFKYTSKPESDKVSMRNKLPHPLCLFLLISLTLFAKSDAGSLVVYWGQNAGEGQLTKTCKTGLFHIVNIAFLSTFGNGSQPQINLAGHCSPASKGCKRLGKDIKNCQRRGIKVMLSIGGGTNTYSLSSPDDARQVADYIWDNFLGGKSNSRPFGNAILDGVDFNIESGELHYAALAYRLHDHYAGSKKKFYLTASPQCSFQNNLLHGALTTGLFDHVWIQFYNNPQCEFTSKDPTGFKSAWNQWTTSINAGKFFVGLPSSHAAARTGFVSSHALINNLLPIVRSPKYGGVMLWDRYHDLQSRYSGKISGSV</sequence>
<keyword evidence="6 13" id="KW-0378">Hydrolase</keyword>
<organism evidence="15 16">
    <name type="scientific">Glycine soja</name>
    <name type="common">Wild soybean</name>
    <dbReference type="NCBI Taxonomy" id="3848"/>
    <lineage>
        <taxon>Eukaryota</taxon>
        <taxon>Viridiplantae</taxon>
        <taxon>Streptophyta</taxon>
        <taxon>Embryophyta</taxon>
        <taxon>Tracheophyta</taxon>
        <taxon>Spermatophyta</taxon>
        <taxon>Magnoliopsida</taxon>
        <taxon>eudicotyledons</taxon>
        <taxon>Gunneridae</taxon>
        <taxon>Pentapetalae</taxon>
        <taxon>rosids</taxon>
        <taxon>fabids</taxon>
        <taxon>Fabales</taxon>
        <taxon>Fabaceae</taxon>
        <taxon>Papilionoideae</taxon>
        <taxon>50 kb inversion clade</taxon>
        <taxon>NPAAA clade</taxon>
        <taxon>indigoferoid/millettioid clade</taxon>
        <taxon>Phaseoleae</taxon>
        <taxon>Glycine</taxon>
        <taxon>Glycine subgen. Soja</taxon>
    </lineage>
</organism>
<evidence type="ECO:0000256" key="10">
    <source>
        <dbReference type="ARBA" id="ARBA00023295"/>
    </source>
</evidence>
<evidence type="ECO:0000256" key="13">
    <source>
        <dbReference type="RuleBase" id="RU000489"/>
    </source>
</evidence>
<accession>A0A445FDH6</accession>
<dbReference type="InterPro" id="IPR001579">
    <property type="entry name" value="Glyco_hydro_18_chit_AS"/>
</dbReference>
<evidence type="ECO:0000256" key="2">
    <source>
        <dbReference type="ARBA" id="ARBA00004239"/>
    </source>
</evidence>
<comment type="catalytic activity">
    <reaction evidence="1">
        <text>Random endo-hydrolysis of N-acetyl-beta-D-glucosaminide (1-&gt;4)-beta-linkages in chitin and chitodextrins.</text>
        <dbReference type="EC" id="3.2.1.14"/>
    </reaction>
</comment>
<evidence type="ECO:0000256" key="6">
    <source>
        <dbReference type="ARBA" id="ARBA00022801"/>
    </source>
</evidence>
<evidence type="ECO:0000313" key="16">
    <source>
        <dbReference type="Proteomes" id="UP000289340"/>
    </source>
</evidence>
<dbReference type="SUPFAM" id="SSF51445">
    <property type="entry name" value="(Trans)glycosidases"/>
    <property type="match status" value="1"/>
</dbReference>
<keyword evidence="7" id="KW-0146">Chitin degradation</keyword>
<dbReference type="PANTHER" id="PTHR45708:SF66">
    <property type="entry name" value="CHITINASE"/>
    <property type="match status" value="1"/>
</dbReference>
<reference evidence="15 16" key="1">
    <citation type="submission" date="2018-09" db="EMBL/GenBank/DDBJ databases">
        <title>A high-quality reference genome of wild soybean provides a powerful tool to mine soybean genomes.</title>
        <authorList>
            <person name="Xie M."/>
            <person name="Chung C.Y.L."/>
            <person name="Li M.-W."/>
            <person name="Wong F.-L."/>
            <person name="Chan T.-F."/>
            <person name="Lam H.-M."/>
        </authorList>
    </citation>
    <scope>NUCLEOTIDE SEQUENCE [LARGE SCALE GENOMIC DNA]</scope>
    <source>
        <strain evidence="16">cv. W05</strain>
        <tissue evidence="15">Hypocotyl of etiolated seedlings</tissue>
    </source>
</reference>
<keyword evidence="16" id="KW-1185">Reference proteome</keyword>
<feature type="domain" description="GH18" evidence="14">
    <location>
        <begin position="45"/>
        <end position="316"/>
    </location>
</feature>
<protein>
    <recommendedName>
        <fullName evidence="12">Acidic endochitinase</fullName>
        <ecNumber evidence="4">3.2.1.14</ecNumber>
    </recommendedName>
</protein>
<proteinExistence type="inferred from homology"/>
<comment type="similarity">
    <text evidence="3">Belongs to the glycosyl hydrolase 18 family. Chitinase class II subfamily.</text>
</comment>
<dbReference type="InterPro" id="IPR017853">
    <property type="entry name" value="GH"/>
</dbReference>
<evidence type="ECO:0000256" key="12">
    <source>
        <dbReference type="ARBA" id="ARBA00073139"/>
    </source>
</evidence>
<dbReference type="PROSITE" id="PS01095">
    <property type="entry name" value="GH18_1"/>
    <property type="match status" value="1"/>
</dbReference>
<evidence type="ECO:0000313" key="15">
    <source>
        <dbReference type="EMBL" id="RZB46898.1"/>
    </source>
</evidence>